<evidence type="ECO:0000259" key="3">
    <source>
        <dbReference type="PROSITE" id="PS50075"/>
    </source>
</evidence>
<dbReference type="Pfam" id="PF00550">
    <property type="entry name" value="PP-binding"/>
    <property type="match status" value="1"/>
</dbReference>
<accession>A0A7W8Z284</accession>
<keyword evidence="1" id="KW-0596">Phosphopantetheine</keyword>
<dbReference type="PROSITE" id="PS00012">
    <property type="entry name" value="PHOSPHOPANTETHEINE"/>
    <property type="match status" value="1"/>
</dbReference>
<feature type="domain" description="Carrier" evidence="3">
    <location>
        <begin position="1"/>
        <end position="73"/>
    </location>
</feature>
<evidence type="ECO:0000256" key="1">
    <source>
        <dbReference type="ARBA" id="ARBA00022450"/>
    </source>
</evidence>
<gene>
    <name evidence="4" type="ORF">BJ981_001726</name>
</gene>
<dbReference type="PROSITE" id="PS50075">
    <property type="entry name" value="CARRIER"/>
    <property type="match status" value="1"/>
</dbReference>
<keyword evidence="5" id="KW-1185">Reference proteome</keyword>
<dbReference type="EMBL" id="JACHBR010000001">
    <property type="protein sequence ID" value="MBB5626027.1"/>
    <property type="molecule type" value="Genomic_DNA"/>
</dbReference>
<reference evidence="4 5" key="1">
    <citation type="submission" date="2020-08" db="EMBL/GenBank/DDBJ databases">
        <title>Sequencing the genomes of 1000 actinobacteria strains.</title>
        <authorList>
            <person name="Klenk H.-P."/>
        </authorList>
    </citation>
    <scope>NUCLEOTIDE SEQUENCE [LARGE SCALE GENOMIC DNA]</scope>
    <source>
        <strain evidence="4 5">DSM 45790</strain>
    </source>
</reference>
<dbReference type="InterPro" id="IPR009081">
    <property type="entry name" value="PP-bd_ACP"/>
</dbReference>
<protein>
    <submittedName>
        <fullName evidence="4">Acyl carrier protein</fullName>
    </submittedName>
</protein>
<dbReference type="RefSeq" id="WP_184609678.1">
    <property type="nucleotide sequence ID" value="NZ_BOOS01000037.1"/>
</dbReference>
<dbReference type="AlphaFoldDB" id="A0A7W8Z284"/>
<keyword evidence="2" id="KW-0597">Phosphoprotein</keyword>
<dbReference type="SUPFAM" id="SSF47336">
    <property type="entry name" value="ACP-like"/>
    <property type="match status" value="1"/>
</dbReference>
<evidence type="ECO:0000313" key="4">
    <source>
        <dbReference type="EMBL" id="MBB5626027.1"/>
    </source>
</evidence>
<evidence type="ECO:0000313" key="5">
    <source>
        <dbReference type="Proteomes" id="UP000588112"/>
    </source>
</evidence>
<dbReference type="Gene3D" id="1.10.1200.10">
    <property type="entry name" value="ACP-like"/>
    <property type="match status" value="1"/>
</dbReference>
<organism evidence="4 5">
    <name type="scientific">Sphaerisporangium krabiense</name>
    <dbReference type="NCBI Taxonomy" id="763782"/>
    <lineage>
        <taxon>Bacteria</taxon>
        <taxon>Bacillati</taxon>
        <taxon>Actinomycetota</taxon>
        <taxon>Actinomycetes</taxon>
        <taxon>Streptosporangiales</taxon>
        <taxon>Streptosporangiaceae</taxon>
        <taxon>Sphaerisporangium</taxon>
    </lineage>
</organism>
<sequence>MYEVLKTILVEDLQLHDVDVRPDVDREGAGLDSLAMVELSMILSKRFQIEISDDELMGASTVADIVRLMEERSPRT</sequence>
<dbReference type="InterPro" id="IPR036736">
    <property type="entry name" value="ACP-like_sf"/>
</dbReference>
<dbReference type="Proteomes" id="UP000588112">
    <property type="component" value="Unassembled WGS sequence"/>
</dbReference>
<dbReference type="InterPro" id="IPR006162">
    <property type="entry name" value="Ppantetheine_attach_site"/>
</dbReference>
<comment type="caution">
    <text evidence="4">The sequence shown here is derived from an EMBL/GenBank/DDBJ whole genome shotgun (WGS) entry which is preliminary data.</text>
</comment>
<evidence type="ECO:0000256" key="2">
    <source>
        <dbReference type="ARBA" id="ARBA00022553"/>
    </source>
</evidence>
<name>A0A7W8Z284_9ACTN</name>
<proteinExistence type="predicted"/>